<dbReference type="STRING" id="71717.A0A4Y7TE97"/>
<gene>
    <name evidence="1" type="ORF">FA13DRAFT_1731711</name>
</gene>
<dbReference type="EMBL" id="QPFP01000015">
    <property type="protein sequence ID" value="TEB32495.1"/>
    <property type="molecule type" value="Genomic_DNA"/>
</dbReference>
<sequence>MHRCLQVDEVVARICDKLSRRSALALALTNKALFEPAMDHCWRDLTSFWPLVSCLPEDLLEEEPVVEDSNRPSRMMHLRRMVSASDLQRYIITYARRIRSFRPHPHQAKHWLSNETLQAIQLVTGRQPGVLSPLLKTFQMPTPGKYQWYLHDGFANQLAPCMGLFVGPHVTSLEFTSLGDCHLYCHAIKSFTDTTNLKQLSIRAGREDFVQDYLTSFSWDHLQELTLYSGLFELQATDALMQHLSSLPQLTKLNMARIDLSELQEDQTAPSRDRFPALRHLVLSKVDVPRILQCLPPTNQVARLECHVTRGTTKDIITSIGAHCNPLTLKLLEIEELGATWPLFQEGTRDPEGLEPQHDEIGIEPLLKFHLQFVDIRVWNTIQVTPSQVERLISTWRSVKRIHLYSVGTTTRTPSIDHSHILAIASSCKSLKQLGLRFDASKITSETTAPSPGHPRLRRLYVGDSPIYSPSAVRGFLHAAFPSLKDIRYRSGCNWHIPIFKDRWKDVCGDDYQRTSWAQ</sequence>
<dbReference type="Proteomes" id="UP000298030">
    <property type="component" value="Unassembled WGS sequence"/>
</dbReference>
<name>A0A4Y7TE97_COPMI</name>
<proteinExistence type="predicted"/>
<reference evidence="1 2" key="1">
    <citation type="journal article" date="2019" name="Nat. Ecol. Evol.">
        <title>Megaphylogeny resolves global patterns of mushroom evolution.</title>
        <authorList>
            <person name="Varga T."/>
            <person name="Krizsan K."/>
            <person name="Foldi C."/>
            <person name="Dima B."/>
            <person name="Sanchez-Garcia M."/>
            <person name="Sanchez-Ramirez S."/>
            <person name="Szollosi G.J."/>
            <person name="Szarkandi J.G."/>
            <person name="Papp V."/>
            <person name="Albert L."/>
            <person name="Andreopoulos W."/>
            <person name="Angelini C."/>
            <person name="Antonin V."/>
            <person name="Barry K.W."/>
            <person name="Bougher N.L."/>
            <person name="Buchanan P."/>
            <person name="Buyck B."/>
            <person name="Bense V."/>
            <person name="Catcheside P."/>
            <person name="Chovatia M."/>
            <person name="Cooper J."/>
            <person name="Damon W."/>
            <person name="Desjardin D."/>
            <person name="Finy P."/>
            <person name="Geml J."/>
            <person name="Haridas S."/>
            <person name="Hughes K."/>
            <person name="Justo A."/>
            <person name="Karasinski D."/>
            <person name="Kautmanova I."/>
            <person name="Kiss B."/>
            <person name="Kocsube S."/>
            <person name="Kotiranta H."/>
            <person name="LaButti K.M."/>
            <person name="Lechner B.E."/>
            <person name="Liimatainen K."/>
            <person name="Lipzen A."/>
            <person name="Lukacs Z."/>
            <person name="Mihaltcheva S."/>
            <person name="Morgado L.N."/>
            <person name="Niskanen T."/>
            <person name="Noordeloos M.E."/>
            <person name="Ohm R.A."/>
            <person name="Ortiz-Santana B."/>
            <person name="Ovrebo C."/>
            <person name="Racz N."/>
            <person name="Riley R."/>
            <person name="Savchenko A."/>
            <person name="Shiryaev A."/>
            <person name="Soop K."/>
            <person name="Spirin V."/>
            <person name="Szebenyi C."/>
            <person name="Tomsovsky M."/>
            <person name="Tulloss R.E."/>
            <person name="Uehling J."/>
            <person name="Grigoriev I.V."/>
            <person name="Vagvolgyi C."/>
            <person name="Papp T."/>
            <person name="Martin F.M."/>
            <person name="Miettinen O."/>
            <person name="Hibbett D.S."/>
            <person name="Nagy L.G."/>
        </authorList>
    </citation>
    <scope>NUCLEOTIDE SEQUENCE [LARGE SCALE GENOMIC DNA]</scope>
    <source>
        <strain evidence="1 2">FP101781</strain>
    </source>
</reference>
<dbReference type="OrthoDB" id="3543113at2759"/>
<keyword evidence="2" id="KW-1185">Reference proteome</keyword>
<dbReference type="Gene3D" id="3.80.10.10">
    <property type="entry name" value="Ribonuclease Inhibitor"/>
    <property type="match status" value="1"/>
</dbReference>
<evidence type="ECO:0000313" key="2">
    <source>
        <dbReference type="Proteomes" id="UP000298030"/>
    </source>
</evidence>
<evidence type="ECO:0008006" key="3">
    <source>
        <dbReference type="Google" id="ProtNLM"/>
    </source>
</evidence>
<dbReference type="InterPro" id="IPR032675">
    <property type="entry name" value="LRR_dom_sf"/>
</dbReference>
<dbReference type="SUPFAM" id="SSF52047">
    <property type="entry name" value="RNI-like"/>
    <property type="match status" value="1"/>
</dbReference>
<evidence type="ECO:0000313" key="1">
    <source>
        <dbReference type="EMBL" id="TEB32495.1"/>
    </source>
</evidence>
<protein>
    <recommendedName>
        <fullName evidence="3">F-box domain-containing protein</fullName>
    </recommendedName>
</protein>
<accession>A0A4Y7TE97</accession>
<organism evidence="1 2">
    <name type="scientific">Coprinellus micaceus</name>
    <name type="common">Glistening ink-cap mushroom</name>
    <name type="synonym">Coprinus micaceus</name>
    <dbReference type="NCBI Taxonomy" id="71717"/>
    <lineage>
        <taxon>Eukaryota</taxon>
        <taxon>Fungi</taxon>
        <taxon>Dikarya</taxon>
        <taxon>Basidiomycota</taxon>
        <taxon>Agaricomycotina</taxon>
        <taxon>Agaricomycetes</taxon>
        <taxon>Agaricomycetidae</taxon>
        <taxon>Agaricales</taxon>
        <taxon>Agaricineae</taxon>
        <taxon>Psathyrellaceae</taxon>
        <taxon>Coprinellus</taxon>
    </lineage>
</organism>
<dbReference type="AlphaFoldDB" id="A0A4Y7TE97"/>
<comment type="caution">
    <text evidence="1">The sequence shown here is derived from an EMBL/GenBank/DDBJ whole genome shotgun (WGS) entry which is preliminary data.</text>
</comment>